<evidence type="ECO:0008006" key="2">
    <source>
        <dbReference type="Google" id="ProtNLM"/>
    </source>
</evidence>
<dbReference type="AlphaFoldDB" id="X1AGR9"/>
<evidence type="ECO:0000313" key="1">
    <source>
        <dbReference type="EMBL" id="GAG81785.1"/>
    </source>
</evidence>
<comment type="caution">
    <text evidence="1">The sequence shown here is derived from an EMBL/GenBank/DDBJ whole genome shotgun (WGS) entry which is preliminary data.</text>
</comment>
<gene>
    <name evidence="1" type="ORF">S01H4_23942</name>
</gene>
<organism evidence="1">
    <name type="scientific">marine sediment metagenome</name>
    <dbReference type="NCBI Taxonomy" id="412755"/>
    <lineage>
        <taxon>unclassified sequences</taxon>
        <taxon>metagenomes</taxon>
        <taxon>ecological metagenomes</taxon>
    </lineage>
</organism>
<proteinExistence type="predicted"/>
<protein>
    <recommendedName>
        <fullName evidence="2">Glycosyl transferase family 1 domain-containing protein</fullName>
    </recommendedName>
</protein>
<feature type="non-terminal residue" evidence="1">
    <location>
        <position position="1"/>
    </location>
</feature>
<sequence length="113" mass="12924">CLGEYITEETGFPYPSGGDIDHITVLPHDNEVPRPTSHLQKMVEQLILLYDNREEGKKRAESAFKMVSNNLFWKDHVNPRWIDIFDKIVKESRIATVESSVDASTSVFKGEMV</sequence>
<dbReference type="EMBL" id="BART01011182">
    <property type="protein sequence ID" value="GAG81785.1"/>
    <property type="molecule type" value="Genomic_DNA"/>
</dbReference>
<reference evidence="1" key="1">
    <citation type="journal article" date="2014" name="Front. Microbiol.">
        <title>High frequency of phylogenetically diverse reductive dehalogenase-homologous genes in deep subseafloor sedimentary metagenomes.</title>
        <authorList>
            <person name="Kawai M."/>
            <person name="Futagami T."/>
            <person name="Toyoda A."/>
            <person name="Takaki Y."/>
            <person name="Nishi S."/>
            <person name="Hori S."/>
            <person name="Arai W."/>
            <person name="Tsubouchi T."/>
            <person name="Morono Y."/>
            <person name="Uchiyama I."/>
            <person name="Ito T."/>
            <person name="Fujiyama A."/>
            <person name="Inagaki F."/>
            <person name="Takami H."/>
        </authorList>
    </citation>
    <scope>NUCLEOTIDE SEQUENCE</scope>
    <source>
        <strain evidence="1">Expedition CK06-06</strain>
    </source>
</reference>
<accession>X1AGR9</accession>
<name>X1AGR9_9ZZZZ</name>